<comment type="similarity">
    <text evidence="17">Belongs to the TRAFAC class TrmE-Era-EngA-EngB-Septin-like GTPase superfamily. Septin GTPase family.</text>
</comment>
<comment type="catalytic activity">
    <reaction evidence="1 16">
        <text>a 1,2-diacyl-sn-glycero-3-phosphate + CTP + H(+) = a CDP-1,2-diacyl-sn-glycerol + diphosphate</text>
        <dbReference type="Rhea" id="RHEA:16229"/>
        <dbReference type="ChEBI" id="CHEBI:15378"/>
        <dbReference type="ChEBI" id="CHEBI:33019"/>
        <dbReference type="ChEBI" id="CHEBI:37563"/>
        <dbReference type="ChEBI" id="CHEBI:58332"/>
        <dbReference type="ChEBI" id="CHEBI:58608"/>
        <dbReference type="EC" id="2.7.7.41"/>
    </reaction>
</comment>
<protein>
    <recommendedName>
        <fullName evidence="6 16">Phosphatidate cytidylyltransferase</fullName>
        <ecNumber evidence="6 16">2.7.7.41</ecNumber>
    </recommendedName>
</protein>
<dbReference type="GO" id="GO:0016024">
    <property type="term" value="P:CDP-diacylglycerol biosynthetic process"/>
    <property type="evidence" value="ECO:0007669"/>
    <property type="project" value="UniProtKB-UniPathway"/>
</dbReference>
<dbReference type="SUPFAM" id="SSF52540">
    <property type="entry name" value="P-loop containing nucleoside triphosphate hydrolases"/>
    <property type="match status" value="1"/>
</dbReference>
<feature type="region of interest" description="Disordered" evidence="18">
    <location>
        <begin position="729"/>
        <end position="801"/>
    </location>
</feature>
<evidence type="ECO:0000256" key="2">
    <source>
        <dbReference type="ARBA" id="ARBA00004141"/>
    </source>
</evidence>
<gene>
    <name evidence="21" type="ORF">BZG36_00245</name>
</gene>
<evidence type="ECO:0000256" key="9">
    <source>
        <dbReference type="ARBA" id="ARBA00022692"/>
    </source>
</evidence>
<feature type="region of interest" description="Disordered" evidence="18">
    <location>
        <begin position="1"/>
        <end position="71"/>
    </location>
</feature>
<feature type="transmembrane region" description="Helical" evidence="19">
    <location>
        <begin position="360"/>
        <end position="388"/>
    </location>
</feature>
<keyword evidence="17" id="KW-0547">Nucleotide-binding</keyword>
<feature type="transmembrane region" description="Helical" evidence="19">
    <location>
        <begin position="245"/>
        <end position="271"/>
    </location>
</feature>
<keyword evidence="10 16" id="KW-0548">Nucleotidyltransferase</keyword>
<feature type="transmembrane region" description="Helical" evidence="19">
    <location>
        <begin position="152"/>
        <end position="172"/>
    </location>
</feature>
<evidence type="ECO:0000256" key="13">
    <source>
        <dbReference type="ARBA" id="ARBA00023136"/>
    </source>
</evidence>
<keyword evidence="17" id="KW-0342">GTP-binding</keyword>
<dbReference type="Pfam" id="PF00735">
    <property type="entry name" value="Septin"/>
    <property type="match status" value="2"/>
</dbReference>
<comment type="similarity">
    <text evidence="5 16">Belongs to the CDS family.</text>
</comment>
<dbReference type="PANTHER" id="PTHR13773:SF8">
    <property type="entry name" value="PHOSPHATIDATE CYTIDYLYLTRANSFERASE, PHOTORECEPTOR-SPECIFIC"/>
    <property type="match status" value="1"/>
</dbReference>
<dbReference type="Proteomes" id="UP000242875">
    <property type="component" value="Unassembled WGS sequence"/>
</dbReference>
<dbReference type="EMBL" id="MVBO01000001">
    <property type="protein sequence ID" value="OZJ06971.1"/>
    <property type="molecule type" value="Genomic_DNA"/>
</dbReference>
<sequence length="928" mass="105395">MVSKRRTLRKSPAPSSGHSLDAEEHSPTEMSGNSHATFARAAPRERRRSSVGLSGKVPKDSPLNSPTKPQSAATKAANVLLANEAPSKKWQNWWIRTVTTFMMIGGFFFVLAAGHMWVILCVFIISSMVYREVIALAQVPSKEKKLPWFKTLNWYFLISTNYFLYGESIIYYFKQVIMVDSFLGSFATHHRFISFILYVIGFVFFVSTLRKGHYKFQFAQFCWTHMALLLVVVQSHFIVNNIFEGLIWFVLPVSLVICNDIFAYVCGFFYGKTPLIKLSPKKTVEGFVGGWICTLIFAVLWVSLLMRWDYMICPVKDLGASAWSHMTCENKNPVFSFEPWALPPIIAGILQKLTHKDITYIWIAPVQLHAIMMACFASLIAPFGGFFASGVKRAFKIKDFGDSIPGHGGLTDRMDCQFLMGLFSYMYYQSFIKTNTMNVGNVLTAIITNLSHNEQLQLLERMHAYMADQGILDAATVEKWIHTKQAKLSSFIPQIIMSPRFRSRKNVVLQLNVMVVGKTKLGKTSFLRTLCQTLTTRPFGARERTTSGSSSLRDTLLSPKLSSDIWSPTPQAYADAGPEASEPNPALIGPVQPTTESYSMSFEIEEQGERILLTFVDTPGFVEGYESEKQMWDILHYLEYQFDITLIEESKVRRNPKAMDSQVHVCLYFIDPTQPSLSELDTRVLKKLTTRVNVIPVIAKADLLTTAQKKNLKEKIWRDIFEKEKIEVYGFPEADEDETEEEYDDEDEDEEKEDFKDANETTAGAGEEQTNGNGHGEIDDTPSPGTDIPATPTPKIFSGLRRMQPEEINPDDLDDFDIFRQLLPFSVIAYEENEDGTPLKLESAAQEDVPYPQYGRQYPWGTIQVYNPNHSDLGLLRAAILSTHRNTLKSNTVEHYYEAYRSQRLMARKSAKLTLRDTDQILTDLQKI</sequence>
<keyword evidence="9 16" id="KW-0812">Transmembrane</keyword>
<evidence type="ECO:0000256" key="17">
    <source>
        <dbReference type="RuleBase" id="RU004560"/>
    </source>
</evidence>
<reference evidence="21 22" key="1">
    <citation type="journal article" date="2017" name="Mycologia">
        <title>Bifiguratus adelaidae, gen. et sp. nov., a new member of Mucoromycotina in endophytic and soil-dwelling habitats.</title>
        <authorList>
            <person name="Torres-Cruz T.J."/>
            <person name="Billingsley Tobias T.L."/>
            <person name="Almatruk M."/>
            <person name="Hesse C."/>
            <person name="Kuske C.R."/>
            <person name="Desiro A."/>
            <person name="Benucci G.M."/>
            <person name="Bonito G."/>
            <person name="Stajich J.E."/>
            <person name="Dunlap C."/>
            <person name="Arnold A.E."/>
            <person name="Porras-Alfaro A."/>
        </authorList>
    </citation>
    <scope>NUCLEOTIDE SEQUENCE [LARGE SCALE GENOMIC DNA]</scope>
    <source>
        <strain evidence="21 22">AZ0501</strain>
    </source>
</reference>
<comment type="caution">
    <text evidence="21">The sequence shown here is derived from an EMBL/GenBank/DDBJ whole genome shotgun (WGS) entry which is preliminary data.</text>
</comment>
<evidence type="ECO:0000256" key="12">
    <source>
        <dbReference type="ARBA" id="ARBA00023098"/>
    </source>
</evidence>
<dbReference type="GO" id="GO:0005789">
    <property type="term" value="C:endoplasmic reticulum membrane"/>
    <property type="evidence" value="ECO:0007669"/>
    <property type="project" value="TreeGrafter"/>
</dbReference>
<keyword evidence="7" id="KW-0444">Lipid biosynthesis</keyword>
<dbReference type="PANTHER" id="PTHR13773">
    <property type="entry name" value="PHOSPHATIDATE CYTIDYLYLTRANSFERASE"/>
    <property type="match status" value="1"/>
</dbReference>
<proteinExistence type="inferred from homology"/>
<evidence type="ECO:0000313" key="22">
    <source>
        <dbReference type="Proteomes" id="UP000242875"/>
    </source>
</evidence>
<evidence type="ECO:0000256" key="18">
    <source>
        <dbReference type="SAM" id="MobiDB-lite"/>
    </source>
</evidence>
<evidence type="ECO:0000256" key="16">
    <source>
        <dbReference type="RuleBase" id="RU003938"/>
    </source>
</evidence>
<keyword evidence="14" id="KW-0594">Phospholipid biosynthesis</keyword>
<dbReference type="Gene3D" id="3.40.50.300">
    <property type="entry name" value="P-loop containing nucleotide triphosphate hydrolases"/>
    <property type="match status" value="1"/>
</dbReference>
<keyword evidence="15" id="KW-1208">Phospholipid metabolism</keyword>
<keyword evidence="12" id="KW-0443">Lipid metabolism</keyword>
<keyword evidence="11 19" id="KW-1133">Transmembrane helix</keyword>
<dbReference type="GO" id="GO:0004605">
    <property type="term" value="F:phosphatidate cytidylyltransferase activity"/>
    <property type="evidence" value="ECO:0007669"/>
    <property type="project" value="UniProtKB-EC"/>
</dbReference>
<dbReference type="PROSITE" id="PS51719">
    <property type="entry name" value="G_SEPTIN"/>
    <property type="match status" value="1"/>
</dbReference>
<dbReference type="AlphaFoldDB" id="A0A261Y8R5"/>
<evidence type="ECO:0000256" key="8">
    <source>
        <dbReference type="ARBA" id="ARBA00022679"/>
    </source>
</evidence>
<dbReference type="OrthoDB" id="10260889at2759"/>
<dbReference type="InterPro" id="IPR016720">
    <property type="entry name" value="PC_Trfase_euk"/>
</dbReference>
<keyword evidence="22" id="KW-1185">Reference proteome</keyword>
<evidence type="ECO:0000256" key="19">
    <source>
        <dbReference type="SAM" id="Phobius"/>
    </source>
</evidence>
<evidence type="ECO:0000256" key="3">
    <source>
        <dbReference type="ARBA" id="ARBA00005119"/>
    </source>
</evidence>
<feature type="domain" description="Septin-type G" evidence="20">
    <location>
        <begin position="507"/>
        <end position="907"/>
    </location>
</feature>
<feature type="compositionally biased region" description="Acidic residues" evidence="18">
    <location>
        <begin position="733"/>
        <end position="752"/>
    </location>
</feature>
<accession>A0A261Y8R5</accession>
<evidence type="ECO:0000256" key="15">
    <source>
        <dbReference type="ARBA" id="ARBA00023264"/>
    </source>
</evidence>
<feature type="compositionally biased region" description="Polar residues" evidence="18">
    <location>
        <begin position="62"/>
        <end position="71"/>
    </location>
</feature>
<evidence type="ECO:0000256" key="4">
    <source>
        <dbReference type="ARBA" id="ARBA00005189"/>
    </source>
</evidence>
<evidence type="ECO:0000259" key="20">
    <source>
        <dbReference type="PROSITE" id="PS51719"/>
    </source>
</evidence>
<feature type="transmembrane region" description="Helical" evidence="19">
    <location>
        <begin position="192"/>
        <end position="209"/>
    </location>
</feature>
<comment type="pathway">
    <text evidence="4">Lipid metabolism.</text>
</comment>
<organism evidence="21 22">
    <name type="scientific">Bifiguratus adelaidae</name>
    <dbReference type="NCBI Taxonomy" id="1938954"/>
    <lineage>
        <taxon>Eukaryota</taxon>
        <taxon>Fungi</taxon>
        <taxon>Fungi incertae sedis</taxon>
        <taxon>Mucoromycota</taxon>
        <taxon>Mucoromycotina</taxon>
        <taxon>Endogonomycetes</taxon>
        <taxon>Endogonales</taxon>
        <taxon>Endogonales incertae sedis</taxon>
        <taxon>Bifiguratus</taxon>
    </lineage>
</organism>
<evidence type="ECO:0000256" key="10">
    <source>
        <dbReference type="ARBA" id="ARBA00022695"/>
    </source>
</evidence>
<evidence type="ECO:0000256" key="6">
    <source>
        <dbReference type="ARBA" id="ARBA00012487"/>
    </source>
</evidence>
<keyword evidence="13 19" id="KW-0472">Membrane</keyword>
<name>A0A261Y8R5_9FUNG</name>
<dbReference type="UniPathway" id="UPA00557">
    <property type="reaction ID" value="UER00614"/>
</dbReference>
<evidence type="ECO:0000256" key="5">
    <source>
        <dbReference type="ARBA" id="ARBA00010185"/>
    </source>
</evidence>
<feature type="transmembrane region" description="Helical" evidence="19">
    <location>
        <begin position="221"/>
        <end position="239"/>
    </location>
</feature>
<keyword evidence="8 16" id="KW-0808">Transferase</keyword>
<evidence type="ECO:0000256" key="14">
    <source>
        <dbReference type="ARBA" id="ARBA00023209"/>
    </source>
</evidence>
<dbReference type="InterPro" id="IPR000374">
    <property type="entry name" value="PC_trans"/>
</dbReference>
<evidence type="ECO:0000256" key="1">
    <source>
        <dbReference type="ARBA" id="ARBA00001698"/>
    </source>
</evidence>
<dbReference type="InterPro" id="IPR030379">
    <property type="entry name" value="G_SEPTIN_dom"/>
</dbReference>
<feature type="transmembrane region" description="Helical" evidence="19">
    <location>
        <begin position="283"/>
        <end position="304"/>
    </location>
</feature>
<evidence type="ECO:0000256" key="11">
    <source>
        <dbReference type="ARBA" id="ARBA00022989"/>
    </source>
</evidence>
<dbReference type="GO" id="GO:0005525">
    <property type="term" value="F:GTP binding"/>
    <property type="evidence" value="ECO:0007669"/>
    <property type="project" value="UniProtKB-KW"/>
</dbReference>
<dbReference type="PROSITE" id="PS01315">
    <property type="entry name" value="CDS"/>
    <property type="match status" value="1"/>
</dbReference>
<dbReference type="InterPro" id="IPR027417">
    <property type="entry name" value="P-loop_NTPase"/>
</dbReference>
<evidence type="ECO:0000313" key="21">
    <source>
        <dbReference type="EMBL" id="OZJ06971.1"/>
    </source>
</evidence>
<dbReference type="Pfam" id="PF01148">
    <property type="entry name" value="CTP_transf_1"/>
    <property type="match status" value="1"/>
</dbReference>
<comment type="subcellular location">
    <subcellularLocation>
        <location evidence="2">Membrane</location>
        <topology evidence="2">Multi-pass membrane protein</topology>
    </subcellularLocation>
</comment>
<comment type="pathway">
    <text evidence="3 16">Phospholipid metabolism; CDP-diacylglycerol biosynthesis; CDP-diacylglycerol from sn-glycerol 3-phosphate: step 3/3.</text>
</comment>
<evidence type="ECO:0000256" key="7">
    <source>
        <dbReference type="ARBA" id="ARBA00022516"/>
    </source>
</evidence>
<dbReference type="EC" id="2.7.7.41" evidence="6 16"/>